<evidence type="ECO:0000256" key="1">
    <source>
        <dbReference type="ARBA" id="ARBA00004651"/>
    </source>
</evidence>
<dbReference type="InterPro" id="IPR018584">
    <property type="entry name" value="GT87"/>
</dbReference>
<feature type="transmembrane region" description="Helical" evidence="8">
    <location>
        <begin position="137"/>
        <end position="159"/>
    </location>
</feature>
<evidence type="ECO:0000256" key="3">
    <source>
        <dbReference type="ARBA" id="ARBA00022679"/>
    </source>
</evidence>
<feature type="transmembrane region" description="Helical" evidence="8">
    <location>
        <begin position="102"/>
        <end position="131"/>
    </location>
</feature>
<keyword evidence="5 8" id="KW-1133">Transmembrane helix</keyword>
<feature type="transmembrane region" description="Helical" evidence="8">
    <location>
        <begin position="69"/>
        <end position="90"/>
    </location>
</feature>
<name>A0A939PSS3_9ACTN</name>
<dbReference type="GO" id="GO:0016758">
    <property type="term" value="F:hexosyltransferase activity"/>
    <property type="evidence" value="ECO:0007669"/>
    <property type="project" value="InterPro"/>
</dbReference>
<protein>
    <submittedName>
        <fullName evidence="9">DUF2029 domain-containing protein</fullName>
    </submittedName>
</protein>
<evidence type="ECO:0000313" key="9">
    <source>
        <dbReference type="EMBL" id="MBO2455598.1"/>
    </source>
</evidence>
<feature type="transmembrane region" description="Helical" evidence="8">
    <location>
        <begin position="315"/>
        <end position="334"/>
    </location>
</feature>
<comment type="similarity">
    <text evidence="7">Belongs to the glycosyltransferase 87 family.</text>
</comment>
<evidence type="ECO:0000313" key="10">
    <source>
        <dbReference type="Proteomes" id="UP000669179"/>
    </source>
</evidence>
<dbReference type="RefSeq" id="WP_208263824.1">
    <property type="nucleotide sequence ID" value="NZ_JAGEOJ010000039.1"/>
</dbReference>
<keyword evidence="4 8" id="KW-0812">Transmembrane</keyword>
<feature type="transmembrane region" description="Helical" evidence="8">
    <location>
        <begin position="238"/>
        <end position="259"/>
    </location>
</feature>
<dbReference type="Proteomes" id="UP000669179">
    <property type="component" value="Unassembled WGS sequence"/>
</dbReference>
<evidence type="ECO:0000256" key="6">
    <source>
        <dbReference type="ARBA" id="ARBA00023136"/>
    </source>
</evidence>
<dbReference type="EMBL" id="JAGEOJ010000039">
    <property type="protein sequence ID" value="MBO2455598.1"/>
    <property type="molecule type" value="Genomic_DNA"/>
</dbReference>
<gene>
    <name evidence="9" type="ORF">J4573_51585</name>
</gene>
<feature type="transmembrane region" description="Helical" evidence="8">
    <location>
        <begin position="346"/>
        <end position="369"/>
    </location>
</feature>
<sequence length="389" mass="41730">MIWLVWAASRAALLFVGLSAFHRDLVHDIRVYAAWSQVIAGGHFPVDDRWQYPPLAAVVMAAPRLLPLAYLPAFILLALLADLLILLVLLRRGDSRTGAWTWTAGLALLGPLAHLRYDLFVTVFAVAALMVLPRQRLFGALAAVGTMLKLWPVLLLMGLPRDRRSFSALTAFAATTLATLACGALFAPGQLGFLQGQQNRGIEIEAVAATPWQAARLLGHPTKIVHQYGCAQFTTLTALAPLCALSTLIGLALVAALALLRPPATWTPAAACDVALAATLVAIVTSRVLSPQYLIWAIGIGAAALAHTNSRQRPTVLAILVAALLTQLVFPIGWQGLTSKHPDHLAVVSLVARNLLLVTSALLAITRLWQPRASQERHSQSRSLSMQSA</sequence>
<evidence type="ECO:0000256" key="4">
    <source>
        <dbReference type="ARBA" id="ARBA00022692"/>
    </source>
</evidence>
<dbReference type="GO" id="GO:0005886">
    <property type="term" value="C:plasma membrane"/>
    <property type="evidence" value="ECO:0007669"/>
    <property type="project" value="UniProtKB-SubCell"/>
</dbReference>
<feature type="transmembrane region" description="Helical" evidence="8">
    <location>
        <begin position="290"/>
        <end position="308"/>
    </location>
</feature>
<feature type="transmembrane region" description="Helical" evidence="8">
    <location>
        <begin position="166"/>
        <end position="187"/>
    </location>
</feature>
<evidence type="ECO:0000256" key="8">
    <source>
        <dbReference type="SAM" id="Phobius"/>
    </source>
</evidence>
<comment type="caution">
    <text evidence="9">The sequence shown here is derived from an EMBL/GenBank/DDBJ whole genome shotgun (WGS) entry which is preliminary data.</text>
</comment>
<evidence type="ECO:0000256" key="7">
    <source>
        <dbReference type="ARBA" id="ARBA00024033"/>
    </source>
</evidence>
<reference evidence="9" key="1">
    <citation type="submission" date="2021-03" db="EMBL/GenBank/DDBJ databases">
        <authorList>
            <person name="Kanchanasin P."/>
            <person name="Saeng-In P."/>
            <person name="Phongsopitanun W."/>
            <person name="Yuki M."/>
            <person name="Kudo T."/>
            <person name="Ohkuma M."/>
            <person name="Tanasupawat S."/>
        </authorList>
    </citation>
    <scope>NUCLEOTIDE SEQUENCE</scope>
    <source>
        <strain evidence="9">GKU 128</strain>
    </source>
</reference>
<comment type="subcellular location">
    <subcellularLocation>
        <location evidence="1">Cell membrane</location>
        <topology evidence="1">Multi-pass membrane protein</topology>
    </subcellularLocation>
</comment>
<keyword evidence="10" id="KW-1185">Reference proteome</keyword>
<dbReference type="AlphaFoldDB" id="A0A939PSS3"/>
<dbReference type="Pfam" id="PF09594">
    <property type="entry name" value="GT87"/>
    <property type="match status" value="1"/>
</dbReference>
<feature type="transmembrane region" description="Helical" evidence="8">
    <location>
        <begin position="266"/>
        <end position="284"/>
    </location>
</feature>
<accession>A0A939PSS3</accession>
<proteinExistence type="inferred from homology"/>
<keyword evidence="6 8" id="KW-0472">Membrane</keyword>
<keyword evidence="3" id="KW-0808">Transferase</keyword>
<evidence type="ECO:0000256" key="5">
    <source>
        <dbReference type="ARBA" id="ARBA00022989"/>
    </source>
</evidence>
<keyword evidence="2" id="KW-1003">Cell membrane</keyword>
<evidence type="ECO:0000256" key="2">
    <source>
        <dbReference type="ARBA" id="ARBA00022475"/>
    </source>
</evidence>
<organism evidence="9 10">
    <name type="scientific">Actinomadura barringtoniae</name>
    <dbReference type="NCBI Taxonomy" id="1427535"/>
    <lineage>
        <taxon>Bacteria</taxon>
        <taxon>Bacillati</taxon>
        <taxon>Actinomycetota</taxon>
        <taxon>Actinomycetes</taxon>
        <taxon>Streptosporangiales</taxon>
        <taxon>Thermomonosporaceae</taxon>
        <taxon>Actinomadura</taxon>
    </lineage>
</organism>